<feature type="domain" description="DUF5107" evidence="1">
    <location>
        <begin position="52"/>
        <end position="329"/>
    </location>
</feature>
<evidence type="ECO:0000313" key="2">
    <source>
        <dbReference type="EMBL" id="MFI6496024.1"/>
    </source>
</evidence>
<accession>A0ABW7YNG0</accession>
<evidence type="ECO:0000313" key="3">
    <source>
        <dbReference type="Proteomes" id="UP001612741"/>
    </source>
</evidence>
<organism evidence="2 3">
    <name type="scientific">Nonomuraea typhae</name>
    <dbReference type="NCBI Taxonomy" id="2603600"/>
    <lineage>
        <taxon>Bacteria</taxon>
        <taxon>Bacillati</taxon>
        <taxon>Actinomycetota</taxon>
        <taxon>Actinomycetes</taxon>
        <taxon>Streptosporangiales</taxon>
        <taxon>Streptosporangiaceae</taxon>
        <taxon>Nonomuraea</taxon>
    </lineage>
</organism>
<dbReference type="InterPro" id="IPR033396">
    <property type="entry name" value="DUF5107"/>
</dbReference>
<dbReference type="RefSeq" id="WP_397077892.1">
    <property type="nucleotide sequence ID" value="NZ_JBITGY010000001.1"/>
</dbReference>
<sequence length="650" mass="71279">MTSTLRRATLRLPAAAPPAAGPLPILHGTGVRPGITGADAEMTTQIGYGQPHALLPYTPQDGYTRSRRERELPVVVLENSQLKATFLPEYGGRLWSLEHLPTGRELLHRNPILQPANLALRDAWLAGGVEWNLGATGHWPLTCSPLHAVALTRPDGTPMLRMYEFERMRRLVVRLDAWLPPDSPVLLVKVTLHNPSPAETPVYWWSNIAVPEGPGIRVVAPAAQAHHFDYAAELRVVDFPVLDGLDRSYTEDVPRAADYFFEIPAGERRWIAALDAAGRGLVQTSTDLLRGRKLFHWGTGRGGRRWQEWLSGPGSRYLEIQAGLARTQLEHLPMPGHATWSWAEAYGLLEADPGRVHGTWTEARAAAAEALDRLVPRATLDTALGEDLSGEVERLAHGSGWAALEAAAGELPELDGLPYGEIGAEQAPWAELLATGRLPICDPPAAPVTGQKWRALLEGHPPDWHARYHLGLARYADGDVDGAREAWHDSLAHERTPWTLRCLAETRRLETDPAAGEVADLLSEAHTLAPHVLELTVETLRALLSAARPEAALTIIDALPAGQRTRGRIQLIEAQAALDAGDLERAGDLLTSGIEVDNLREGEISLDAVWFAYHERRLSAPGPVTPDLAERARLENPLPSRYDFRMQVSE</sequence>
<gene>
    <name evidence="2" type="ORF">ACIBG2_01485</name>
</gene>
<protein>
    <submittedName>
        <fullName evidence="2">DUF5107 domain-containing protein</fullName>
    </submittedName>
</protein>
<proteinExistence type="predicted"/>
<dbReference type="Proteomes" id="UP001612741">
    <property type="component" value="Unassembled WGS sequence"/>
</dbReference>
<comment type="caution">
    <text evidence="2">The sequence shown here is derived from an EMBL/GenBank/DDBJ whole genome shotgun (WGS) entry which is preliminary data.</text>
</comment>
<name>A0ABW7YNG0_9ACTN</name>
<keyword evidence="3" id="KW-1185">Reference proteome</keyword>
<evidence type="ECO:0000259" key="1">
    <source>
        <dbReference type="Pfam" id="PF17128"/>
    </source>
</evidence>
<dbReference type="EMBL" id="JBITGY010000001">
    <property type="protein sequence ID" value="MFI6496024.1"/>
    <property type="molecule type" value="Genomic_DNA"/>
</dbReference>
<dbReference type="Pfam" id="PF17128">
    <property type="entry name" value="DUF5107"/>
    <property type="match status" value="1"/>
</dbReference>
<reference evidence="2 3" key="1">
    <citation type="submission" date="2024-10" db="EMBL/GenBank/DDBJ databases">
        <title>The Natural Products Discovery Center: Release of the First 8490 Sequenced Strains for Exploring Actinobacteria Biosynthetic Diversity.</title>
        <authorList>
            <person name="Kalkreuter E."/>
            <person name="Kautsar S.A."/>
            <person name="Yang D."/>
            <person name="Bader C.D."/>
            <person name="Teijaro C.N."/>
            <person name="Fluegel L."/>
            <person name="Davis C.M."/>
            <person name="Simpson J.R."/>
            <person name="Lauterbach L."/>
            <person name="Steele A.D."/>
            <person name="Gui C."/>
            <person name="Meng S."/>
            <person name="Li G."/>
            <person name="Viehrig K."/>
            <person name="Ye F."/>
            <person name="Su P."/>
            <person name="Kiefer A.F."/>
            <person name="Nichols A."/>
            <person name="Cepeda A.J."/>
            <person name="Yan W."/>
            <person name="Fan B."/>
            <person name="Jiang Y."/>
            <person name="Adhikari A."/>
            <person name="Zheng C.-J."/>
            <person name="Schuster L."/>
            <person name="Cowan T.M."/>
            <person name="Smanski M.J."/>
            <person name="Chevrette M.G."/>
            <person name="De Carvalho L.P.S."/>
            <person name="Shen B."/>
        </authorList>
    </citation>
    <scope>NUCLEOTIDE SEQUENCE [LARGE SCALE GENOMIC DNA]</scope>
    <source>
        <strain evidence="2 3">NPDC050545</strain>
    </source>
</reference>